<dbReference type="InParanoid" id="A0A2J6T5C0"/>
<evidence type="ECO:0000313" key="2">
    <source>
        <dbReference type="EMBL" id="PMD58221.1"/>
    </source>
</evidence>
<name>A0A2J6T5C0_9HELO</name>
<reference evidence="2 3" key="1">
    <citation type="submission" date="2016-04" db="EMBL/GenBank/DDBJ databases">
        <title>A degradative enzymes factory behind the ericoid mycorrhizal symbiosis.</title>
        <authorList>
            <consortium name="DOE Joint Genome Institute"/>
            <person name="Martino E."/>
            <person name="Morin E."/>
            <person name="Grelet G."/>
            <person name="Kuo A."/>
            <person name="Kohler A."/>
            <person name="Daghino S."/>
            <person name="Barry K."/>
            <person name="Choi C."/>
            <person name="Cichocki N."/>
            <person name="Clum A."/>
            <person name="Copeland A."/>
            <person name="Hainaut M."/>
            <person name="Haridas S."/>
            <person name="Labutti K."/>
            <person name="Lindquist E."/>
            <person name="Lipzen A."/>
            <person name="Khouja H.-R."/>
            <person name="Murat C."/>
            <person name="Ohm R."/>
            <person name="Olson A."/>
            <person name="Spatafora J."/>
            <person name="Veneault-Fourrey C."/>
            <person name="Henrissat B."/>
            <person name="Grigoriev I."/>
            <person name="Martin F."/>
            <person name="Perotto S."/>
        </authorList>
    </citation>
    <scope>NUCLEOTIDE SEQUENCE [LARGE SCALE GENOMIC DNA]</scope>
    <source>
        <strain evidence="2 3">E</strain>
    </source>
</reference>
<dbReference type="EMBL" id="KZ613828">
    <property type="protein sequence ID" value="PMD58221.1"/>
    <property type="molecule type" value="Genomic_DNA"/>
</dbReference>
<proteinExistence type="predicted"/>
<dbReference type="RefSeq" id="XP_024735125.1">
    <property type="nucleotide sequence ID" value="XM_024872837.1"/>
</dbReference>
<dbReference type="Proteomes" id="UP000235371">
    <property type="component" value="Unassembled WGS sequence"/>
</dbReference>
<accession>A0A2J6T5C0</accession>
<dbReference type="GeneID" id="36580917"/>
<evidence type="ECO:0000313" key="3">
    <source>
        <dbReference type="Proteomes" id="UP000235371"/>
    </source>
</evidence>
<evidence type="ECO:0000256" key="1">
    <source>
        <dbReference type="SAM" id="MobiDB-lite"/>
    </source>
</evidence>
<keyword evidence="3" id="KW-1185">Reference proteome</keyword>
<organism evidence="2 3">
    <name type="scientific">Hyaloscypha bicolor E</name>
    <dbReference type="NCBI Taxonomy" id="1095630"/>
    <lineage>
        <taxon>Eukaryota</taxon>
        <taxon>Fungi</taxon>
        <taxon>Dikarya</taxon>
        <taxon>Ascomycota</taxon>
        <taxon>Pezizomycotina</taxon>
        <taxon>Leotiomycetes</taxon>
        <taxon>Helotiales</taxon>
        <taxon>Hyaloscyphaceae</taxon>
        <taxon>Hyaloscypha</taxon>
        <taxon>Hyaloscypha bicolor</taxon>
    </lineage>
</organism>
<sequence length="136" mass="14887">MQCPTPLQCSPPGWITIANCSPFRSVRLGDFSSICPQIDRMPNCSNLKLLFTALAKRPRPSQRGIRPPSCRNTFGIGHGGPGAEKTFRHYRPRRSRKIGNTGKHLSCSSELRPSSGNGAAGVFVVKRSPHFSHSSE</sequence>
<feature type="region of interest" description="Disordered" evidence="1">
    <location>
        <begin position="57"/>
        <end position="119"/>
    </location>
</feature>
<feature type="compositionally biased region" description="Polar residues" evidence="1">
    <location>
        <begin position="106"/>
        <end position="117"/>
    </location>
</feature>
<protein>
    <submittedName>
        <fullName evidence="2">Uncharacterized protein</fullName>
    </submittedName>
</protein>
<dbReference type="AlphaFoldDB" id="A0A2J6T5C0"/>
<feature type="compositionally biased region" description="Basic residues" evidence="1">
    <location>
        <begin position="88"/>
        <end position="97"/>
    </location>
</feature>
<gene>
    <name evidence="2" type="ORF">K444DRAFT_440191</name>
</gene>